<feature type="region of interest" description="Disordered" evidence="1">
    <location>
        <begin position="66"/>
        <end position="97"/>
    </location>
</feature>
<proteinExistence type="predicted"/>
<sequence length="174" mass="18579">MGRTSRPIGQQSVLCMMTRGPCPCCNPRDLKEAESLSSVTCSVPTIKAIWWGRECCEVLDTPSAESAPLHGHHSRPQVAHSARNRDASQRPGKVPLMSCRPRMRRMPEQATATQVSLVSSSTFKAPCGPSSHCWLPSPASSGAGTPARKAGPSADTPAHLRSRVQVPLGSSRTV</sequence>
<comment type="caution">
    <text evidence="2">The sequence shown here is derived from an EMBL/GenBank/DDBJ whole genome shotgun (WGS) entry which is preliminary data.</text>
</comment>
<evidence type="ECO:0000313" key="3">
    <source>
        <dbReference type="Proteomes" id="UP001066276"/>
    </source>
</evidence>
<evidence type="ECO:0000256" key="1">
    <source>
        <dbReference type="SAM" id="MobiDB-lite"/>
    </source>
</evidence>
<feature type="region of interest" description="Disordered" evidence="1">
    <location>
        <begin position="135"/>
        <end position="174"/>
    </location>
</feature>
<organism evidence="2 3">
    <name type="scientific">Pleurodeles waltl</name>
    <name type="common">Iberian ribbed newt</name>
    <dbReference type="NCBI Taxonomy" id="8319"/>
    <lineage>
        <taxon>Eukaryota</taxon>
        <taxon>Metazoa</taxon>
        <taxon>Chordata</taxon>
        <taxon>Craniata</taxon>
        <taxon>Vertebrata</taxon>
        <taxon>Euteleostomi</taxon>
        <taxon>Amphibia</taxon>
        <taxon>Batrachia</taxon>
        <taxon>Caudata</taxon>
        <taxon>Salamandroidea</taxon>
        <taxon>Salamandridae</taxon>
        <taxon>Pleurodelinae</taxon>
        <taxon>Pleurodeles</taxon>
    </lineage>
</organism>
<keyword evidence="3" id="KW-1185">Reference proteome</keyword>
<dbReference type="AlphaFoldDB" id="A0AAV7VG15"/>
<dbReference type="Proteomes" id="UP001066276">
    <property type="component" value="Chromosome 2_1"/>
</dbReference>
<reference evidence="2" key="1">
    <citation type="journal article" date="2022" name="bioRxiv">
        <title>Sequencing and chromosome-scale assembly of the giantPleurodeles waltlgenome.</title>
        <authorList>
            <person name="Brown T."/>
            <person name="Elewa A."/>
            <person name="Iarovenko S."/>
            <person name="Subramanian E."/>
            <person name="Araus A.J."/>
            <person name="Petzold A."/>
            <person name="Susuki M."/>
            <person name="Suzuki K.-i.T."/>
            <person name="Hayashi T."/>
            <person name="Toyoda A."/>
            <person name="Oliveira C."/>
            <person name="Osipova E."/>
            <person name="Leigh N.D."/>
            <person name="Simon A."/>
            <person name="Yun M.H."/>
        </authorList>
    </citation>
    <scope>NUCLEOTIDE SEQUENCE</scope>
    <source>
        <strain evidence="2">20211129_DDA</strain>
        <tissue evidence="2">Liver</tissue>
    </source>
</reference>
<dbReference type="EMBL" id="JANPWB010000003">
    <property type="protein sequence ID" value="KAJ1199140.1"/>
    <property type="molecule type" value="Genomic_DNA"/>
</dbReference>
<accession>A0AAV7VG15</accession>
<gene>
    <name evidence="2" type="ORF">NDU88_002978</name>
</gene>
<evidence type="ECO:0000313" key="2">
    <source>
        <dbReference type="EMBL" id="KAJ1199140.1"/>
    </source>
</evidence>
<name>A0AAV7VG15_PLEWA</name>
<protein>
    <submittedName>
        <fullName evidence="2">Uncharacterized protein</fullName>
    </submittedName>
</protein>